<name>A0A3M3XIS2_PSEAP</name>
<dbReference type="EMBL" id="RBPX01000083">
    <property type="protein sequence ID" value="RMO69930.1"/>
    <property type="molecule type" value="Genomic_DNA"/>
</dbReference>
<gene>
    <name evidence="1" type="ORF">ALQ37_05027</name>
</gene>
<evidence type="ECO:0000313" key="2">
    <source>
        <dbReference type="Proteomes" id="UP000274541"/>
    </source>
</evidence>
<sequence>MRTVFHTDGDQAQQVLLHDQTVALESIDLAGLADVELRDAELALQVATVTG</sequence>
<reference evidence="1 2" key="1">
    <citation type="submission" date="2018-08" db="EMBL/GenBank/DDBJ databases">
        <title>Recombination of ecologically and evolutionarily significant loci maintains genetic cohesion in the Pseudomonas syringae species complex.</title>
        <authorList>
            <person name="Dillon M."/>
            <person name="Thakur S."/>
            <person name="Almeida R.N.D."/>
            <person name="Weir B.S."/>
            <person name="Guttman D.S."/>
        </authorList>
    </citation>
    <scope>NUCLEOTIDE SEQUENCE [LARGE SCALE GENOMIC DNA]</scope>
    <source>
        <strain evidence="1 2">ICMP 4388</strain>
    </source>
</reference>
<protein>
    <submittedName>
        <fullName evidence="1">Uncharacterized protein</fullName>
    </submittedName>
</protein>
<comment type="caution">
    <text evidence="1">The sequence shown here is derived from an EMBL/GenBank/DDBJ whole genome shotgun (WGS) entry which is preliminary data.</text>
</comment>
<feature type="non-terminal residue" evidence="1">
    <location>
        <position position="51"/>
    </location>
</feature>
<accession>A0A3M3XIS2</accession>
<dbReference type="AlphaFoldDB" id="A0A3M3XIS2"/>
<dbReference type="Proteomes" id="UP000274541">
    <property type="component" value="Unassembled WGS sequence"/>
</dbReference>
<proteinExistence type="predicted"/>
<evidence type="ECO:0000313" key="1">
    <source>
        <dbReference type="EMBL" id="RMO69930.1"/>
    </source>
</evidence>
<organism evidence="1 2">
    <name type="scientific">Pseudomonas syringae pv. aptata</name>
    <dbReference type="NCBI Taxonomy" id="83167"/>
    <lineage>
        <taxon>Bacteria</taxon>
        <taxon>Pseudomonadati</taxon>
        <taxon>Pseudomonadota</taxon>
        <taxon>Gammaproteobacteria</taxon>
        <taxon>Pseudomonadales</taxon>
        <taxon>Pseudomonadaceae</taxon>
        <taxon>Pseudomonas</taxon>
        <taxon>Pseudomonas syringae</taxon>
    </lineage>
</organism>